<sequence length="501" mass="53044">MDQSLPQATRIAVPAQRAWTVFGTPSSWNGLGDTGTRVTLIERHGDQARYRFDRDGESCECSFVRDGHSATLTTDGTESSATLRFAVADESEKCSLSWEPTGTLPEPIAALWRQAPSFAAEVERWSEQLDEVRDSGDPVDAAARLAPMLRERAGHSARAFTLDAGAVAGLRAAGLFRIGVPHELGGLGAHAHTIVAAIEELSRADAAAGWCTLIGNQSAYAAWLPEPSLRELVGPDGGFVLAGSTAISGKAERIGEETYRISGRWRFNSGCLHADWLMGGVTVPGPDGVPGPMLAFVPWRAGRILGTWNVAGLAGTGSHDLVLDEVEVPAARLAPLFSGPSSFTDPLHRLSPYNIQAVLMAGLPLGIARRALDELTVMTAAGHTGLSLADTAVDRARLDIELAAGRSLVMSTVDDHWSVLDGGGRLGEAAGSRLALVLRRTVDSAKRIVERAVELAGPAALEESGAALQRCLRDVYGAGQHLAVSDDVYERNAHRFTGAQA</sequence>
<dbReference type="Gene3D" id="1.20.140.10">
    <property type="entry name" value="Butyryl-CoA Dehydrogenase, subunit A, domain 3"/>
    <property type="match status" value="1"/>
</dbReference>
<comment type="caution">
    <text evidence="5">The sequence shown here is derived from an EMBL/GenBank/DDBJ whole genome shotgun (WGS) entry which is preliminary data.</text>
</comment>
<gene>
    <name evidence="5" type="ORF">CFN78_13355</name>
</gene>
<evidence type="ECO:0000259" key="4">
    <source>
        <dbReference type="Pfam" id="PF08028"/>
    </source>
</evidence>
<dbReference type="InParanoid" id="A0A263D2C5"/>
<dbReference type="AlphaFoldDB" id="A0A263D2C5"/>
<dbReference type="Pfam" id="PF08028">
    <property type="entry name" value="Acyl-CoA_dh_2"/>
    <property type="match status" value="1"/>
</dbReference>
<dbReference type="PANTHER" id="PTHR48083:SF5">
    <property type="entry name" value="NRGC PROTEIN"/>
    <property type="match status" value="1"/>
</dbReference>
<evidence type="ECO:0000256" key="2">
    <source>
        <dbReference type="ARBA" id="ARBA00049661"/>
    </source>
</evidence>
<dbReference type="InterPro" id="IPR050741">
    <property type="entry name" value="Acyl-CoA_dehydrogenase"/>
</dbReference>
<keyword evidence="6" id="KW-1185">Reference proteome</keyword>
<dbReference type="InterPro" id="IPR009100">
    <property type="entry name" value="AcylCoA_DH/oxidase_NM_dom_sf"/>
</dbReference>
<evidence type="ECO:0008006" key="7">
    <source>
        <dbReference type="Google" id="ProtNLM"/>
    </source>
</evidence>
<evidence type="ECO:0000313" key="5">
    <source>
        <dbReference type="EMBL" id="OZM72622.1"/>
    </source>
</evidence>
<dbReference type="InterPro" id="IPR037069">
    <property type="entry name" value="AcylCoA_DH/ox_N_sf"/>
</dbReference>
<dbReference type="SUPFAM" id="SSF56645">
    <property type="entry name" value="Acyl-CoA dehydrogenase NM domain-like"/>
    <property type="match status" value="1"/>
</dbReference>
<dbReference type="Gene3D" id="1.10.540.10">
    <property type="entry name" value="Acyl-CoA dehydrogenase/oxidase, N-terminal domain"/>
    <property type="match status" value="1"/>
</dbReference>
<dbReference type="GO" id="GO:0005737">
    <property type="term" value="C:cytoplasm"/>
    <property type="evidence" value="ECO:0007669"/>
    <property type="project" value="TreeGrafter"/>
</dbReference>
<dbReference type="RefSeq" id="WP_094863100.1">
    <property type="nucleotide sequence ID" value="NZ_NKYE01000007.1"/>
</dbReference>
<dbReference type="GO" id="GO:0050660">
    <property type="term" value="F:flavin adenine dinucleotide binding"/>
    <property type="evidence" value="ECO:0007669"/>
    <property type="project" value="InterPro"/>
</dbReference>
<dbReference type="InterPro" id="IPR013107">
    <property type="entry name" value="Acyl-CoA_DH_C"/>
</dbReference>
<dbReference type="Proteomes" id="UP000242444">
    <property type="component" value="Unassembled WGS sequence"/>
</dbReference>
<dbReference type="InterPro" id="IPR036250">
    <property type="entry name" value="AcylCo_DH-like_C"/>
</dbReference>
<evidence type="ECO:0000313" key="6">
    <source>
        <dbReference type="Proteomes" id="UP000242444"/>
    </source>
</evidence>
<organism evidence="5 6">
    <name type="scientific">Amycolatopsis antarctica</name>
    <dbReference type="NCBI Taxonomy" id="1854586"/>
    <lineage>
        <taxon>Bacteria</taxon>
        <taxon>Bacillati</taxon>
        <taxon>Actinomycetota</taxon>
        <taxon>Actinomycetes</taxon>
        <taxon>Pseudonocardiales</taxon>
        <taxon>Pseudonocardiaceae</taxon>
        <taxon>Amycolatopsis</taxon>
    </lineage>
</organism>
<keyword evidence="1" id="KW-0560">Oxidoreductase</keyword>
<accession>A0A263D2C5</accession>
<dbReference type="GO" id="GO:0033539">
    <property type="term" value="P:fatty acid beta-oxidation using acyl-CoA dehydrogenase"/>
    <property type="evidence" value="ECO:0007669"/>
    <property type="project" value="TreeGrafter"/>
</dbReference>
<feature type="domain" description="Acyl-CoA dehydrogenase/oxidase N-terminal" evidence="3">
    <location>
        <begin position="142"/>
        <end position="218"/>
    </location>
</feature>
<evidence type="ECO:0000259" key="3">
    <source>
        <dbReference type="Pfam" id="PF02771"/>
    </source>
</evidence>
<name>A0A263D2C5_9PSEU</name>
<dbReference type="GO" id="GO:0003995">
    <property type="term" value="F:acyl-CoA dehydrogenase activity"/>
    <property type="evidence" value="ECO:0007669"/>
    <property type="project" value="TreeGrafter"/>
</dbReference>
<evidence type="ECO:0000256" key="1">
    <source>
        <dbReference type="ARBA" id="ARBA00023002"/>
    </source>
</evidence>
<proteinExistence type="inferred from homology"/>
<dbReference type="SUPFAM" id="SSF47203">
    <property type="entry name" value="Acyl-CoA dehydrogenase C-terminal domain-like"/>
    <property type="match status" value="1"/>
</dbReference>
<dbReference type="Gene3D" id="2.40.110.10">
    <property type="entry name" value="Butyryl-CoA Dehydrogenase, subunit A, domain 2"/>
    <property type="match status" value="1"/>
</dbReference>
<dbReference type="EMBL" id="NKYE01000007">
    <property type="protein sequence ID" value="OZM72622.1"/>
    <property type="molecule type" value="Genomic_DNA"/>
</dbReference>
<reference evidence="5 6" key="1">
    <citation type="submission" date="2017-07" db="EMBL/GenBank/DDBJ databases">
        <title>Amycolatopsis antarcticus sp. nov., isolated from the surface of an Antarcticus brown macroalga.</title>
        <authorList>
            <person name="Wang J."/>
            <person name="Leiva S."/>
            <person name="Huang J."/>
            <person name="Huang Y."/>
        </authorList>
    </citation>
    <scope>NUCLEOTIDE SEQUENCE [LARGE SCALE GENOMIC DNA]</scope>
    <source>
        <strain evidence="5 6">AU-G6</strain>
    </source>
</reference>
<dbReference type="Pfam" id="PF02771">
    <property type="entry name" value="Acyl-CoA_dh_N"/>
    <property type="match status" value="1"/>
</dbReference>
<feature type="domain" description="Acyl-CoA dehydrogenase C-terminal" evidence="4">
    <location>
        <begin position="360"/>
        <end position="485"/>
    </location>
</feature>
<comment type="similarity">
    <text evidence="2">Belongs to the HpaH/HsaA monooxygenase family.</text>
</comment>
<dbReference type="OrthoDB" id="3402961at2"/>
<protein>
    <recommendedName>
        <fullName evidence="7">Acyl-CoA dehydrogenase</fullName>
    </recommendedName>
</protein>
<dbReference type="InterPro" id="IPR046373">
    <property type="entry name" value="Acyl-CoA_Oxase/DH_mid-dom_sf"/>
</dbReference>
<dbReference type="PANTHER" id="PTHR48083">
    <property type="entry name" value="MEDIUM-CHAIN SPECIFIC ACYL-COA DEHYDROGENASE, MITOCHONDRIAL-RELATED"/>
    <property type="match status" value="1"/>
</dbReference>
<dbReference type="InterPro" id="IPR013786">
    <property type="entry name" value="AcylCoA_DH/ox_N"/>
</dbReference>